<organism evidence="2 3">
    <name type="scientific">Mesorhabditis belari</name>
    <dbReference type="NCBI Taxonomy" id="2138241"/>
    <lineage>
        <taxon>Eukaryota</taxon>
        <taxon>Metazoa</taxon>
        <taxon>Ecdysozoa</taxon>
        <taxon>Nematoda</taxon>
        <taxon>Chromadorea</taxon>
        <taxon>Rhabditida</taxon>
        <taxon>Rhabditina</taxon>
        <taxon>Rhabditomorpha</taxon>
        <taxon>Rhabditoidea</taxon>
        <taxon>Rhabditidae</taxon>
        <taxon>Mesorhabditinae</taxon>
        <taxon>Mesorhabditis</taxon>
    </lineage>
</organism>
<feature type="chain" id="PRO_5042172131" evidence="1">
    <location>
        <begin position="26"/>
        <end position="68"/>
    </location>
</feature>
<dbReference type="WBParaSite" id="MBELARI_LOCUS9518">
    <property type="protein sequence ID" value="MBELARI_LOCUS9518"/>
    <property type="gene ID" value="MBELARI_LOCUS9518"/>
</dbReference>
<name>A0AAF3FQP2_9BILA</name>
<dbReference type="Proteomes" id="UP000887575">
    <property type="component" value="Unassembled WGS sequence"/>
</dbReference>
<keyword evidence="2" id="KW-1185">Reference proteome</keyword>
<dbReference type="AlphaFoldDB" id="A0AAF3FQP2"/>
<keyword evidence="1" id="KW-0732">Signal</keyword>
<evidence type="ECO:0000313" key="2">
    <source>
        <dbReference type="Proteomes" id="UP000887575"/>
    </source>
</evidence>
<proteinExistence type="predicted"/>
<feature type="signal peptide" evidence="1">
    <location>
        <begin position="1"/>
        <end position="25"/>
    </location>
</feature>
<sequence>MGFHQRKLSSIVLLILMIAVCSILAAPIDEEITQLLSRRRRELESLQLESLMGELAPGGKGMGFRPGK</sequence>
<protein>
    <submittedName>
        <fullName evidence="3">Uncharacterized protein</fullName>
    </submittedName>
</protein>
<evidence type="ECO:0000313" key="3">
    <source>
        <dbReference type="WBParaSite" id="MBELARI_LOCUS9518"/>
    </source>
</evidence>
<evidence type="ECO:0000256" key="1">
    <source>
        <dbReference type="SAM" id="SignalP"/>
    </source>
</evidence>
<reference evidence="3" key="1">
    <citation type="submission" date="2024-02" db="UniProtKB">
        <authorList>
            <consortium name="WormBaseParasite"/>
        </authorList>
    </citation>
    <scope>IDENTIFICATION</scope>
</reference>
<accession>A0AAF3FQP2</accession>